<protein>
    <submittedName>
        <fullName evidence="1">Uncharacterized protein</fullName>
    </submittedName>
</protein>
<organism evidence="1 2">
    <name type="scientific">Endozoicomonas numazuensis</name>
    <dbReference type="NCBI Taxonomy" id="1137799"/>
    <lineage>
        <taxon>Bacteria</taxon>
        <taxon>Pseudomonadati</taxon>
        <taxon>Pseudomonadota</taxon>
        <taxon>Gammaproteobacteria</taxon>
        <taxon>Oceanospirillales</taxon>
        <taxon>Endozoicomonadaceae</taxon>
        <taxon>Endozoicomonas</taxon>
    </lineage>
</organism>
<dbReference type="Proteomes" id="UP000028073">
    <property type="component" value="Unassembled WGS sequence"/>
</dbReference>
<dbReference type="EMBL" id="JOKH01000001">
    <property type="protein sequence ID" value="KEQ19078.1"/>
    <property type="molecule type" value="Genomic_DNA"/>
</dbReference>
<accession>A0A081NKV5</accession>
<comment type="caution">
    <text evidence="1">The sequence shown here is derived from an EMBL/GenBank/DDBJ whole genome shotgun (WGS) entry which is preliminary data.</text>
</comment>
<proteinExistence type="predicted"/>
<dbReference type="RefSeq" id="WP_051785765.1">
    <property type="nucleotide sequence ID" value="NZ_JOKH01000001.1"/>
</dbReference>
<sequence length="85" mass="9197">MSSRSAALGQLFIAKSKESLNIRWSRKLPSEPSSVALSKDGAGRYFVSMLCEFEAKPMPTNNKTVGIDLGLNDLFITSDGEKSGN</sequence>
<keyword evidence="2" id="KW-1185">Reference proteome</keyword>
<name>A0A081NKV5_9GAMM</name>
<dbReference type="AlphaFoldDB" id="A0A081NKV5"/>
<gene>
    <name evidence="1" type="ORF">GZ78_03415</name>
</gene>
<evidence type="ECO:0000313" key="1">
    <source>
        <dbReference type="EMBL" id="KEQ19078.1"/>
    </source>
</evidence>
<evidence type="ECO:0000313" key="2">
    <source>
        <dbReference type="Proteomes" id="UP000028073"/>
    </source>
</evidence>
<dbReference type="STRING" id="1137799.GZ78_03415"/>
<dbReference type="eggNOG" id="COG0675">
    <property type="taxonomic scope" value="Bacteria"/>
</dbReference>
<reference evidence="1 2" key="1">
    <citation type="submission" date="2014-06" db="EMBL/GenBank/DDBJ databases">
        <title>Whole Genome Sequences of Three Symbiotic Endozoicomonas Bacteria.</title>
        <authorList>
            <person name="Neave M.J."/>
            <person name="Apprill A."/>
            <person name="Voolstra C.R."/>
        </authorList>
    </citation>
    <scope>NUCLEOTIDE SEQUENCE [LARGE SCALE GENOMIC DNA]</scope>
    <source>
        <strain evidence="1 2">DSM 25634</strain>
    </source>
</reference>